<evidence type="ECO:0000313" key="2">
    <source>
        <dbReference type="EMBL" id="OAA49905.1"/>
    </source>
</evidence>
<feature type="compositionally biased region" description="Polar residues" evidence="1">
    <location>
        <begin position="91"/>
        <end position="101"/>
    </location>
</feature>
<name>A0A167J823_9HYPO</name>
<comment type="caution">
    <text evidence="2">The sequence shown here is derived from an EMBL/GenBank/DDBJ whole genome shotgun (WGS) entry which is preliminary data.</text>
</comment>
<feature type="region of interest" description="Disordered" evidence="1">
    <location>
        <begin position="88"/>
        <end position="175"/>
    </location>
</feature>
<keyword evidence="3" id="KW-1185">Reference proteome</keyword>
<protein>
    <submittedName>
        <fullName evidence="2">Uncharacterized protein</fullName>
    </submittedName>
</protein>
<dbReference type="Proteomes" id="UP000076863">
    <property type="component" value="Unassembled WGS sequence"/>
</dbReference>
<organism evidence="2 3">
    <name type="scientific">Beauveria brongniartii RCEF 3172</name>
    <dbReference type="NCBI Taxonomy" id="1081107"/>
    <lineage>
        <taxon>Eukaryota</taxon>
        <taxon>Fungi</taxon>
        <taxon>Dikarya</taxon>
        <taxon>Ascomycota</taxon>
        <taxon>Pezizomycotina</taxon>
        <taxon>Sordariomycetes</taxon>
        <taxon>Hypocreomycetidae</taxon>
        <taxon>Hypocreales</taxon>
        <taxon>Cordycipitaceae</taxon>
        <taxon>Beauveria</taxon>
        <taxon>Beauveria brongniartii</taxon>
    </lineage>
</organism>
<feature type="compositionally biased region" description="Polar residues" evidence="1">
    <location>
        <begin position="111"/>
        <end position="124"/>
    </location>
</feature>
<gene>
    <name evidence="2" type="ORF">BBO_01540</name>
</gene>
<dbReference type="AlphaFoldDB" id="A0A167J823"/>
<proteinExistence type="predicted"/>
<evidence type="ECO:0000313" key="3">
    <source>
        <dbReference type="Proteomes" id="UP000076863"/>
    </source>
</evidence>
<evidence type="ECO:0000256" key="1">
    <source>
        <dbReference type="SAM" id="MobiDB-lite"/>
    </source>
</evidence>
<reference evidence="2 3" key="1">
    <citation type="journal article" date="2016" name="Genome Biol. Evol.">
        <title>Divergent and convergent evolution of fungal pathogenicity.</title>
        <authorList>
            <person name="Shang Y."/>
            <person name="Xiao G."/>
            <person name="Zheng P."/>
            <person name="Cen K."/>
            <person name="Zhan S."/>
            <person name="Wang C."/>
        </authorList>
    </citation>
    <scope>NUCLEOTIDE SEQUENCE [LARGE SCALE GENOMIC DNA]</scope>
    <source>
        <strain evidence="2 3">RCEF 3172</strain>
    </source>
</reference>
<feature type="region of interest" description="Disordered" evidence="1">
    <location>
        <begin position="1"/>
        <end position="42"/>
    </location>
</feature>
<accession>A0A167J823</accession>
<dbReference type="EMBL" id="AZHA01000003">
    <property type="protein sequence ID" value="OAA49905.1"/>
    <property type="molecule type" value="Genomic_DNA"/>
</dbReference>
<sequence length="175" mass="18865">MSGPSSVHTIRQPRDTGFPEPFSSRRNTTLPHPDADLSPNACIGQDDVHADLVMRRSTLPFLHRSKKHKKTLGHGNLPIQLAATPSAVSLVPSTAPSTLQHAPTREGGSGAQQQRQHSGSQPSIIETPPSPIASKHARDSFATTARDDEETPPTSPDDASTRSSRGLFGKLRRHH</sequence>
<dbReference type="OrthoDB" id="5209158at2759"/>